<evidence type="ECO:0000256" key="3">
    <source>
        <dbReference type="ARBA" id="ARBA00022452"/>
    </source>
</evidence>
<evidence type="ECO:0000256" key="2">
    <source>
        <dbReference type="ARBA" id="ARBA00004442"/>
    </source>
</evidence>
<keyword evidence="7" id="KW-0998">Cell outer membrane</keyword>
<comment type="caution">
    <text evidence="10">The sequence shown here is derived from an EMBL/GenBank/DDBJ whole genome shotgun (WGS) entry which is preliminary data.</text>
</comment>
<dbReference type="GO" id="GO:0009279">
    <property type="term" value="C:cell outer membrane"/>
    <property type="evidence" value="ECO:0007669"/>
    <property type="project" value="UniProtKB-SubCell"/>
</dbReference>
<organism evidence="10 11">
    <name type="scientific">Morganella psychrotolerans</name>
    <dbReference type="NCBI Taxonomy" id="368603"/>
    <lineage>
        <taxon>Bacteria</taxon>
        <taxon>Pseudomonadati</taxon>
        <taxon>Pseudomonadota</taxon>
        <taxon>Gammaproteobacteria</taxon>
        <taxon>Enterobacterales</taxon>
        <taxon>Morganellaceae</taxon>
        <taxon>Morganella</taxon>
    </lineage>
</organism>
<dbReference type="GO" id="GO:0009986">
    <property type="term" value="C:cell surface"/>
    <property type="evidence" value="ECO:0007669"/>
    <property type="project" value="UniProtKB-SubCell"/>
</dbReference>
<evidence type="ECO:0000313" key="11">
    <source>
        <dbReference type="Proteomes" id="UP000322181"/>
    </source>
</evidence>
<evidence type="ECO:0000256" key="5">
    <source>
        <dbReference type="ARBA" id="ARBA00022729"/>
    </source>
</evidence>
<keyword evidence="4" id="KW-0812">Transmembrane</keyword>
<evidence type="ECO:0000256" key="1">
    <source>
        <dbReference type="ARBA" id="ARBA00004241"/>
    </source>
</evidence>
<dbReference type="InterPro" id="IPR045584">
    <property type="entry name" value="Pilin-like"/>
</dbReference>
<dbReference type="Pfam" id="PF03895">
    <property type="entry name" value="YadA_anchor"/>
    <property type="match status" value="1"/>
</dbReference>
<evidence type="ECO:0000256" key="6">
    <source>
        <dbReference type="ARBA" id="ARBA00023136"/>
    </source>
</evidence>
<dbReference type="Proteomes" id="UP000322181">
    <property type="component" value="Unassembled WGS sequence"/>
</dbReference>
<feature type="coiled-coil region" evidence="8">
    <location>
        <begin position="53"/>
        <end position="80"/>
    </location>
</feature>
<proteinExistence type="predicted"/>
<dbReference type="Gene3D" id="3.30.1300.30">
    <property type="entry name" value="GSPII I/J protein-like"/>
    <property type="match status" value="1"/>
</dbReference>
<dbReference type="EMBL" id="VXKB01000005">
    <property type="protein sequence ID" value="KAA8714050.1"/>
    <property type="molecule type" value="Genomic_DNA"/>
</dbReference>
<sequence length="147" mass="15948">MDATTSLEADVDALNTRVSNASKKANITSNVATGNRKDIDQHTVKIEKNALDMLKNRQDLRGLENDLRETNERLDNGLAANAALNGLFQPYGIGKLNITAAMGGYNSTQAVAVGTGYRFNENIAMKTGVSYTGSNDVMYNMAVNLEW</sequence>
<evidence type="ECO:0000256" key="7">
    <source>
        <dbReference type="ARBA" id="ARBA00023237"/>
    </source>
</evidence>
<dbReference type="SUPFAM" id="SSF54523">
    <property type="entry name" value="Pili subunits"/>
    <property type="match status" value="1"/>
</dbReference>
<reference evidence="10 11" key="1">
    <citation type="submission" date="2019-09" db="EMBL/GenBank/DDBJ databases">
        <title>Draft genome sequence of various Type strains from the CCUG.</title>
        <authorList>
            <person name="Pineiro-Iglesias B."/>
            <person name="Tunovic T."/>
            <person name="Unosson C."/>
            <person name="Inganas E."/>
            <person name="Ohlen M."/>
            <person name="Cardew S."/>
            <person name="Jensie-Markopoulos S."/>
            <person name="Salva-Serra F."/>
            <person name="Jaen-Luchoro D."/>
            <person name="Karlsson R."/>
            <person name="Svensson-Stadler L."/>
            <person name="Chun J."/>
            <person name="Moore E."/>
        </authorList>
    </citation>
    <scope>NUCLEOTIDE SEQUENCE [LARGE SCALE GENOMIC DNA]</scope>
    <source>
        <strain evidence="10 11">CCUG 53682T</strain>
    </source>
</reference>
<keyword evidence="6" id="KW-0472">Membrane</keyword>
<protein>
    <submittedName>
        <fullName evidence="10">Adhesin</fullName>
    </submittedName>
</protein>
<gene>
    <name evidence="10" type="ORF">F4V73_15510</name>
</gene>
<comment type="subcellular location">
    <subcellularLocation>
        <location evidence="2">Cell outer membrane</location>
    </subcellularLocation>
    <subcellularLocation>
        <location evidence="1">Cell surface</location>
    </subcellularLocation>
</comment>
<evidence type="ECO:0000256" key="4">
    <source>
        <dbReference type="ARBA" id="ARBA00022692"/>
    </source>
</evidence>
<accession>A0A5M9R0D1</accession>
<keyword evidence="5" id="KW-0732">Signal</keyword>
<name>A0A5M9R0D1_9GAMM</name>
<dbReference type="InterPro" id="IPR005594">
    <property type="entry name" value="YadA_C"/>
</dbReference>
<keyword evidence="3" id="KW-1134">Transmembrane beta strand</keyword>
<evidence type="ECO:0000313" key="10">
    <source>
        <dbReference type="EMBL" id="KAA8714050.1"/>
    </source>
</evidence>
<evidence type="ECO:0000259" key="9">
    <source>
        <dbReference type="Pfam" id="PF03895"/>
    </source>
</evidence>
<dbReference type="AlphaFoldDB" id="A0A5M9R0D1"/>
<evidence type="ECO:0000256" key="8">
    <source>
        <dbReference type="SAM" id="Coils"/>
    </source>
</evidence>
<keyword evidence="8" id="KW-0175">Coiled coil</keyword>
<feature type="domain" description="Trimeric autotransporter adhesin YadA-like C-terminal membrane anchor" evidence="9">
    <location>
        <begin position="89"/>
        <end position="147"/>
    </location>
</feature>